<keyword evidence="2" id="KW-0472">Membrane</keyword>
<accession>X7EHJ8</accession>
<keyword evidence="1" id="KW-0732">Signal</keyword>
<comment type="caution">
    <text evidence="4">The sequence shown here is derived from an EMBL/GenBank/DDBJ whole genome shotgun (WGS) entry which is preliminary data.</text>
</comment>
<dbReference type="Gene3D" id="3.30.1450.10">
    <property type="match status" value="1"/>
</dbReference>
<dbReference type="OrthoDB" id="7203955at2"/>
<reference evidence="4 5" key="1">
    <citation type="submission" date="2014-01" db="EMBL/GenBank/DDBJ databases">
        <title>Roseivivax halodurans JCM 10272 Genome Sequencing.</title>
        <authorList>
            <person name="Lai Q."/>
            <person name="Li G."/>
            <person name="Shao Z."/>
        </authorList>
    </citation>
    <scope>NUCLEOTIDE SEQUENCE [LARGE SCALE GENOMIC DNA]</scope>
    <source>
        <strain evidence="4 5">JCM 10272</strain>
    </source>
</reference>
<evidence type="ECO:0000313" key="5">
    <source>
        <dbReference type="Proteomes" id="UP000022447"/>
    </source>
</evidence>
<feature type="domain" description="Outer membrane protein assembly factor BamE" evidence="3">
    <location>
        <begin position="30"/>
        <end position="105"/>
    </location>
</feature>
<dbReference type="Proteomes" id="UP000022447">
    <property type="component" value="Unassembled WGS sequence"/>
</dbReference>
<dbReference type="AlphaFoldDB" id="X7EHJ8"/>
<organism evidence="4 5">
    <name type="scientific">Roseivivax halodurans JCM 10272</name>
    <dbReference type="NCBI Taxonomy" id="1449350"/>
    <lineage>
        <taxon>Bacteria</taxon>
        <taxon>Pseudomonadati</taxon>
        <taxon>Pseudomonadota</taxon>
        <taxon>Alphaproteobacteria</taxon>
        <taxon>Rhodobacterales</taxon>
        <taxon>Roseobacteraceae</taxon>
        <taxon>Roseivivax</taxon>
    </lineage>
</organism>
<dbReference type="GO" id="GO:0019867">
    <property type="term" value="C:outer membrane"/>
    <property type="evidence" value="ECO:0007669"/>
    <property type="project" value="InterPro"/>
</dbReference>
<dbReference type="STRING" id="1449350.OCH239_21625"/>
<evidence type="ECO:0000313" key="4">
    <source>
        <dbReference type="EMBL" id="ETX14608.1"/>
    </source>
</evidence>
<keyword evidence="5" id="KW-1185">Reference proteome</keyword>
<dbReference type="EMBL" id="JALZ01000009">
    <property type="protein sequence ID" value="ETX14608.1"/>
    <property type="molecule type" value="Genomic_DNA"/>
</dbReference>
<gene>
    <name evidence="4" type="ORF">OCH239_21625</name>
</gene>
<evidence type="ECO:0000256" key="2">
    <source>
        <dbReference type="ARBA" id="ARBA00023136"/>
    </source>
</evidence>
<dbReference type="PROSITE" id="PS51257">
    <property type="entry name" value="PROKAR_LIPOPROTEIN"/>
    <property type="match status" value="1"/>
</dbReference>
<sequence>MRGSTTRGVAIVGLAGLVLSGCVAQYRDHGYVPREDQLSQIVPGIDTRATVEDVVGVPSTSSVRTDGGYYYVSSRMRSFAWREPEVVDREIVAISFDEGGIVRGIERYGLEDGRVVPLSRRVTENSGGDIGFIRRLFGNIGGLTLDNFGS</sequence>
<protein>
    <recommendedName>
        <fullName evidence="3">Outer membrane protein assembly factor BamE domain-containing protein</fullName>
    </recommendedName>
</protein>
<dbReference type="Pfam" id="PF04355">
    <property type="entry name" value="BamE"/>
    <property type="match status" value="1"/>
</dbReference>
<name>X7EHJ8_9RHOB</name>
<evidence type="ECO:0000259" key="3">
    <source>
        <dbReference type="Pfam" id="PF04355"/>
    </source>
</evidence>
<dbReference type="eggNOG" id="COG2913">
    <property type="taxonomic scope" value="Bacteria"/>
</dbReference>
<evidence type="ECO:0000256" key="1">
    <source>
        <dbReference type="ARBA" id="ARBA00022729"/>
    </source>
</evidence>
<dbReference type="InterPro" id="IPR037873">
    <property type="entry name" value="BamE-like"/>
</dbReference>
<proteinExistence type="predicted"/>
<dbReference type="InterPro" id="IPR007450">
    <property type="entry name" value="BamE_dom"/>
</dbReference>